<dbReference type="RefSeq" id="WP_106311877.1">
    <property type="nucleotide sequence ID" value="NZ_PVWO01000546.1"/>
</dbReference>
<dbReference type="AlphaFoldDB" id="A0A2T1FF00"/>
<sequence>MLLSTAHKHERGFTLAESVIIVVIIGFLATMATQSFLALLNNKKVENALMRVELALKQAQREAIKTSKSCVVSIPNGVNVQLTSNCLDSSDWSIQDIDIDRPPSLETLTFDFKGRINDPSDGGIIVLSLPDGSGSPKCLEISTGIGLMRTGSYDGSNCNTQ</sequence>
<evidence type="ECO:0000313" key="3">
    <source>
        <dbReference type="Proteomes" id="UP000238937"/>
    </source>
</evidence>
<accession>A0A2T1FF00</accession>
<dbReference type="InterPro" id="IPR045584">
    <property type="entry name" value="Pilin-like"/>
</dbReference>
<keyword evidence="1" id="KW-0472">Membrane</keyword>
<dbReference type="Pfam" id="PF07963">
    <property type="entry name" value="N_methyl"/>
    <property type="match status" value="1"/>
</dbReference>
<dbReference type="Gene3D" id="3.30.700.10">
    <property type="entry name" value="Glycoprotein, Type 4 Pilin"/>
    <property type="match status" value="1"/>
</dbReference>
<dbReference type="Proteomes" id="UP000238937">
    <property type="component" value="Unassembled WGS sequence"/>
</dbReference>
<protein>
    <submittedName>
        <fullName evidence="2">Type II secretion system protein</fullName>
    </submittedName>
</protein>
<proteinExistence type="predicted"/>
<keyword evidence="1" id="KW-0812">Transmembrane</keyword>
<dbReference type="OrthoDB" id="428628at2"/>
<comment type="caution">
    <text evidence="2">The sequence shown here is derived from an EMBL/GenBank/DDBJ whole genome shotgun (WGS) entry which is preliminary data.</text>
</comment>
<keyword evidence="1" id="KW-1133">Transmembrane helix</keyword>
<gene>
    <name evidence="2" type="ORF">C7B77_26090</name>
</gene>
<feature type="transmembrane region" description="Helical" evidence="1">
    <location>
        <begin position="20"/>
        <end position="40"/>
    </location>
</feature>
<reference evidence="2 3" key="1">
    <citation type="submission" date="2018-03" db="EMBL/GenBank/DDBJ databases">
        <title>The ancient ancestry and fast evolution of plastids.</title>
        <authorList>
            <person name="Moore K.R."/>
            <person name="Magnabosco C."/>
            <person name="Momper L."/>
            <person name="Gold D.A."/>
            <person name="Bosak T."/>
            <person name="Fournier G.P."/>
        </authorList>
    </citation>
    <scope>NUCLEOTIDE SEQUENCE [LARGE SCALE GENOMIC DNA]</scope>
    <source>
        <strain evidence="2 3">CCALA 037</strain>
    </source>
</reference>
<keyword evidence="3" id="KW-1185">Reference proteome</keyword>
<dbReference type="EMBL" id="PVWO01000546">
    <property type="protein sequence ID" value="PSB43582.1"/>
    <property type="molecule type" value="Genomic_DNA"/>
</dbReference>
<organism evidence="2 3">
    <name type="scientific">Chamaesiphon polymorphus CCALA 037</name>
    <dbReference type="NCBI Taxonomy" id="2107692"/>
    <lineage>
        <taxon>Bacteria</taxon>
        <taxon>Bacillati</taxon>
        <taxon>Cyanobacteriota</taxon>
        <taxon>Cyanophyceae</taxon>
        <taxon>Gomontiellales</taxon>
        <taxon>Chamaesiphonaceae</taxon>
        <taxon>Chamaesiphon</taxon>
    </lineage>
</organism>
<dbReference type="InterPro" id="IPR012902">
    <property type="entry name" value="N_methyl_site"/>
</dbReference>
<name>A0A2T1FF00_9CYAN</name>
<evidence type="ECO:0000256" key="1">
    <source>
        <dbReference type="SAM" id="Phobius"/>
    </source>
</evidence>
<dbReference type="SUPFAM" id="SSF54523">
    <property type="entry name" value="Pili subunits"/>
    <property type="match status" value="1"/>
</dbReference>
<evidence type="ECO:0000313" key="2">
    <source>
        <dbReference type="EMBL" id="PSB43582.1"/>
    </source>
</evidence>